<dbReference type="PANTHER" id="PTHR42743">
    <property type="entry name" value="AMINO-ACID AMINOTRANSFERASE"/>
    <property type="match status" value="1"/>
</dbReference>
<dbReference type="GO" id="GO:0046394">
    <property type="term" value="P:carboxylic acid biosynthetic process"/>
    <property type="evidence" value="ECO:0007669"/>
    <property type="project" value="UniProtKB-ARBA"/>
</dbReference>
<reference evidence="9 10" key="1">
    <citation type="submission" date="2017-08" db="EMBL/GenBank/DDBJ databases">
        <title>Infants hospitalized years apart are colonized by the same room-sourced microbial strains.</title>
        <authorList>
            <person name="Brooks B."/>
            <person name="Olm M.R."/>
            <person name="Firek B.A."/>
            <person name="Baker R."/>
            <person name="Thomas B.C."/>
            <person name="Morowitz M.J."/>
            <person name="Banfield J.F."/>
        </authorList>
    </citation>
    <scope>NUCLEOTIDE SEQUENCE [LARGE SCALE GENOMIC DNA]</scope>
    <source>
        <strain evidence="9">S2_005_002_R2_29</strain>
    </source>
</reference>
<dbReference type="PANTHER" id="PTHR42743:SF11">
    <property type="entry name" value="AMINODEOXYCHORISMATE LYASE"/>
    <property type="match status" value="1"/>
</dbReference>
<dbReference type="GO" id="GO:0004084">
    <property type="term" value="F:branched-chain-amino-acid transaminase activity"/>
    <property type="evidence" value="ECO:0007669"/>
    <property type="project" value="UniProtKB-EC"/>
</dbReference>
<protein>
    <recommendedName>
        <fullName evidence="5">branched-chain-amino-acid transaminase</fullName>
        <ecNumber evidence="5">2.6.1.42</ecNumber>
    </recommendedName>
</protein>
<dbReference type="Gene3D" id="3.20.10.10">
    <property type="entry name" value="D-amino Acid Aminotransferase, subunit A, domain 2"/>
    <property type="match status" value="1"/>
</dbReference>
<evidence type="ECO:0000313" key="9">
    <source>
        <dbReference type="EMBL" id="PZQ47854.1"/>
    </source>
</evidence>
<name>A0A2W5N431_9BACT</name>
<evidence type="ECO:0000256" key="4">
    <source>
        <dbReference type="ARBA" id="ARBA00009320"/>
    </source>
</evidence>
<comment type="pathway">
    <text evidence="3">Amino-acid biosynthesis; L-leucine biosynthesis; L-leucine from 3-methyl-2-oxobutanoate: step 4/4.</text>
</comment>
<accession>A0A2W5N431</accession>
<dbReference type="EC" id="2.6.1.42" evidence="5"/>
<dbReference type="InterPro" id="IPR043131">
    <property type="entry name" value="BCAT-like_N"/>
</dbReference>
<evidence type="ECO:0000256" key="2">
    <source>
        <dbReference type="ARBA" id="ARBA00004931"/>
    </source>
</evidence>
<dbReference type="InterPro" id="IPR036038">
    <property type="entry name" value="Aminotransferase-like"/>
</dbReference>
<evidence type="ECO:0000256" key="5">
    <source>
        <dbReference type="ARBA" id="ARBA00013053"/>
    </source>
</evidence>
<dbReference type="InterPro" id="IPR050571">
    <property type="entry name" value="Class-IV_PLP-Dep_Aminotrnsfr"/>
</dbReference>
<dbReference type="Gene3D" id="3.30.470.10">
    <property type="match status" value="1"/>
</dbReference>
<dbReference type="SUPFAM" id="SSF56752">
    <property type="entry name" value="D-aminoacid aminotransferase-like PLP-dependent enzymes"/>
    <property type="match status" value="1"/>
</dbReference>
<dbReference type="AlphaFoldDB" id="A0A2W5N431"/>
<sequence>MEYAPKESRMSIIWKDGNFLDGTVAQVFHDDGGFANGLAVFDSMPAKDGILDSDARAHFDRLIHDAQVVLGLSKSWLPVFESLTEAWLPLLAQNNLTKGYARIKTIVTGGISDGPLSVSEVPSVVISVTRAGSPEGLSALKCAVVDAHPRIAGDKLENCKRIDYTRSLAARRIAQGRGADEAILMNTKGDAACGATSNLFIEENGALITPPLSEGVLAGITRARIIRDRGAKEEPISERRLREAGKIYLTNSFWGMRPAALR</sequence>
<comment type="caution">
    <text evidence="9">The sequence shown here is derived from an EMBL/GenBank/DDBJ whole genome shotgun (WGS) entry which is preliminary data.</text>
</comment>
<dbReference type="InterPro" id="IPR043132">
    <property type="entry name" value="BCAT-like_C"/>
</dbReference>
<comment type="pathway">
    <text evidence="1">Amino-acid biosynthesis; L-isoleucine biosynthesis; L-isoleucine from 2-oxobutanoate: step 4/4.</text>
</comment>
<evidence type="ECO:0000256" key="6">
    <source>
        <dbReference type="ARBA" id="ARBA00048212"/>
    </source>
</evidence>
<dbReference type="Proteomes" id="UP000249417">
    <property type="component" value="Unassembled WGS sequence"/>
</dbReference>
<dbReference type="InterPro" id="IPR001544">
    <property type="entry name" value="Aminotrans_IV"/>
</dbReference>
<evidence type="ECO:0000256" key="8">
    <source>
        <dbReference type="ARBA" id="ARBA00049229"/>
    </source>
</evidence>
<proteinExistence type="inferred from homology"/>
<gene>
    <name evidence="9" type="ORF">DI551_02505</name>
</gene>
<evidence type="ECO:0000256" key="1">
    <source>
        <dbReference type="ARBA" id="ARBA00004824"/>
    </source>
</evidence>
<evidence type="ECO:0000256" key="3">
    <source>
        <dbReference type="ARBA" id="ARBA00005072"/>
    </source>
</evidence>
<dbReference type="Pfam" id="PF01063">
    <property type="entry name" value="Aminotran_4"/>
    <property type="match status" value="1"/>
</dbReference>
<evidence type="ECO:0000313" key="10">
    <source>
        <dbReference type="Proteomes" id="UP000249417"/>
    </source>
</evidence>
<comment type="similarity">
    <text evidence="4">Belongs to the class-IV pyridoxal-phosphate-dependent aminotransferase family.</text>
</comment>
<comment type="catalytic activity">
    <reaction evidence="6">
        <text>L-valine + 2-oxoglutarate = 3-methyl-2-oxobutanoate + L-glutamate</text>
        <dbReference type="Rhea" id="RHEA:24813"/>
        <dbReference type="ChEBI" id="CHEBI:11851"/>
        <dbReference type="ChEBI" id="CHEBI:16810"/>
        <dbReference type="ChEBI" id="CHEBI:29985"/>
        <dbReference type="ChEBI" id="CHEBI:57762"/>
        <dbReference type="EC" id="2.6.1.42"/>
    </reaction>
</comment>
<comment type="catalytic activity">
    <reaction evidence="8">
        <text>L-leucine + 2-oxoglutarate = 4-methyl-2-oxopentanoate + L-glutamate</text>
        <dbReference type="Rhea" id="RHEA:18321"/>
        <dbReference type="ChEBI" id="CHEBI:16810"/>
        <dbReference type="ChEBI" id="CHEBI:17865"/>
        <dbReference type="ChEBI" id="CHEBI:29985"/>
        <dbReference type="ChEBI" id="CHEBI:57427"/>
        <dbReference type="EC" id="2.6.1.42"/>
    </reaction>
</comment>
<comment type="catalytic activity">
    <reaction evidence="7">
        <text>L-isoleucine + 2-oxoglutarate = (S)-3-methyl-2-oxopentanoate + L-glutamate</text>
        <dbReference type="Rhea" id="RHEA:24801"/>
        <dbReference type="ChEBI" id="CHEBI:16810"/>
        <dbReference type="ChEBI" id="CHEBI:29985"/>
        <dbReference type="ChEBI" id="CHEBI:35146"/>
        <dbReference type="ChEBI" id="CHEBI:58045"/>
        <dbReference type="EC" id="2.6.1.42"/>
    </reaction>
</comment>
<evidence type="ECO:0000256" key="7">
    <source>
        <dbReference type="ARBA" id="ARBA00048798"/>
    </source>
</evidence>
<dbReference type="EMBL" id="QFQB01000009">
    <property type="protein sequence ID" value="PZQ47854.1"/>
    <property type="molecule type" value="Genomic_DNA"/>
</dbReference>
<organism evidence="9 10">
    <name type="scientific">Micavibrio aeruginosavorus</name>
    <dbReference type="NCBI Taxonomy" id="349221"/>
    <lineage>
        <taxon>Bacteria</taxon>
        <taxon>Pseudomonadati</taxon>
        <taxon>Bdellovibrionota</taxon>
        <taxon>Bdellovibrionia</taxon>
        <taxon>Bdellovibrionales</taxon>
        <taxon>Pseudobdellovibrionaceae</taxon>
        <taxon>Micavibrio</taxon>
    </lineage>
</organism>
<comment type="pathway">
    <text evidence="2">Amino-acid biosynthesis; L-valine biosynthesis; L-valine from pyruvate: step 4/4.</text>
</comment>